<dbReference type="PANTHER" id="PTHR11803:SF58">
    <property type="entry name" value="PROTEIN HMF1-RELATED"/>
    <property type="match status" value="1"/>
</dbReference>
<evidence type="ECO:0000313" key="2">
    <source>
        <dbReference type="EMBL" id="KST70011.1"/>
    </source>
</evidence>
<dbReference type="GO" id="GO:0019239">
    <property type="term" value="F:deaminase activity"/>
    <property type="evidence" value="ECO:0007669"/>
    <property type="project" value="TreeGrafter"/>
</dbReference>
<evidence type="ECO:0008006" key="4">
    <source>
        <dbReference type="Google" id="ProtNLM"/>
    </source>
</evidence>
<sequence>MIRKENAKEAKYLGLNIENEYGYAQGVKVGDTIYLSGQVSVDGQGNVVGIGNMETQILQAYANIQKVLEQYNASIENVVDEIIFVTDMEAASRVAGKCRREIYSGTPVVASTVIEISRLAVPELMVEIKCTAKI</sequence>
<name>A0A0V7ZZY4_9CYAN</name>
<dbReference type="Gene3D" id="3.30.1330.40">
    <property type="entry name" value="RutC-like"/>
    <property type="match status" value="1"/>
</dbReference>
<organism evidence="2 3">
    <name type="scientific">Mastigocoleus testarum BC008</name>
    <dbReference type="NCBI Taxonomy" id="371196"/>
    <lineage>
        <taxon>Bacteria</taxon>
        <taxon>Bacillati</taxon>
        <taxon>Cyanobacteriota</taxon>
        <taxon>Cyanophyceae</taxon>
        <taxon>Nostocales</taxon>
        <taxon>Hapalosiphonaceae</taxon>
        <taxon>Mastigocoleus</taxon>
    </lineage>
</organism>
<dbReference type="InterPro" id="IPR006175">
    <property type="entry name" value="YjgF/YER057c/UK114"/>
</dbReference>
<dbReference type="Pfam" id="PF01042">
    <property type="entry name" value="Ribonuc_L-PSP"/>
    <property type="match status" value="1"/>
</dbReference>
<dbReference type="GO" id="GO:0005829">
    <property type="term" value="C:cytosol"/>
    <property type="evidence" value="ECO:0007669"/>
    <property type="project" value="TreeGrafter"/>
</dbReference>
<keyword evidence="3" id="KW-1185">Reference proteome</keyword>
<dbReference type="Proteomes" id="UP000053372">
    <property type="component" value="Unassembled WGS sequence"/>
</dbReference>
<evidence type="ECO:0000313" key="3">
    <source>
        <dbReference type="Proteomes" id="UP000053372"/>
    </source>
</evidence>
<comment type="caution">
    <text evidence="2">The sequence shown here is derived from an EMBL/GenBank/DDBJ whole genome shotgun (WGS) entry which is preliminary data.</text>
</comment>
<dbReference type="OrthoDB" id="9815126at2"/>
<reference evidence="2 3" key="1">
    <citation type="journal article" date="2015" name="Genome Announc.">
        <title>Draft Genome of the Euendolithic (true boring) Cyanobacterium Mastigocoleus testarum strain BC008.</title>
        <authorList>
            <person name="Guida B.S."/>
            <person name="Garcia-Pichel F."/>
        </authorList>
    </citation>
    <scope>NUCLEOTIDE SEQUENCE [LARGE SCALE GENOMIC DNA]</scope>
    <source>
        <strain evidence="2 3">BC008</strain>
    </source>
</reference>
<dbReference type="CDD" id="cd00448">
    <property type="entry name" value="YjgF_YER057c_UK114_family"/>
    <property type="match status" value="1"/>
</dbReference>
<accession>A0A0V7ZZY4</accession>
<gene>
    <name evidence="2" type="ORF">BC008_06110</name>
</gene>
<comment type="similarity">
    <text evidence="1">Belongs to the RutC family.</text>
</comment>
<dbReference type="EMBL" id="LMTZ01000007">
    <property type="protein sequence ID" value="KST70011.1"/>
    <property type="molecule type" value="Genomic_DNA"/>
</dbReference>
<proteinExistence type="inferred from homology"/>
<dbReference type="AlphaFoldDB" id="A0A0V7ZZY4"/>
<protein>
    <recommendedName>
        <fullName evidence="4">Enamine deaminase RidA</fullName>
    </recommendedName>
</protein>
<dbReference type="InterPro" id="IPR035959">
    <property type="entry name" value="RutC-like_sf"/>
</dbReference>
<evidence type="ECO:0000256" key="1">
    <source>
        <dbReference type="ARBA" id="ARBA00010552"/>
    </source>
</evidence>
<dbReference type="RefSeq" id="WP_027842531.1">
    <property type="nucleotide sequence ID" value="NZ_LMTZ01000007.1"/>
</dbReference>
<dbReference type="SUPFAM" id="SSF55298">
    <property type="entry name" value="YjgF-like"/>
    <property type="match status" value="1"/>
</dbReference>
<dbReference type="PANTHER" id="PTHR11803">
    <property type="entry name" value="2-IMINOBUTANOATE/2-IMINOPROPANOATE DEAMINASE RIDA"/>
    <property type="match status" value="1"/>
</dbReference>